<evidence type="ECO:0000256" key="4">
    <source>
        <dbReference type="ARBA" id="ARBA00022692"/>
    </source>
</evidence>
<organism evidence="8 9">
    <name type="scientific">Brockia lithotrophica</name>
    <dbReference type="NCBI Taxonomy" id="933949"/>
    <lineage>
        <taxon>Bacteria</taxon>
        <taxon>Bacillati</taxon>
        <taxon>Bacillota</taxon>
        <taxon>Bacilli</taxon>
        <taxon>Bacillales</taxon>
        <taxon>Bacillales Family X. Incertae Sedis</taxon>
        <taxon>Brockia</taxon>
    </lineage>
</organism>
<evidence type="ECO:0000313" key="9">
    <source>
        <dbReference type="Proteomes" id="UP000244016"/>
    </source>
</evidence>
<keyword evidence="4 7" id="KW-0812">Transmembrane</keyword>
<protein>
    <submittedName>
        <fullName evidence="8">Molybdopterin oxidoreductase, membrane subunit C</fullName>
    </submittedName>
</protein>
<keyword evidence="5 7" id="KW-1133">Transmembrane helix</keyword>
<dbReference type="PANTHER" id="PTHR34856:SF2">
    <property type="entry name" value="PROTEIN NRFD"/>
    <property type="match status" value="1"/>
</dbReference>
<dbReference type="Pfam" id="PF03916">
    <property type="entry name" value="NrfD"/>
    <property type="match status" value="1"/>
</dbReference>
<feature type="transmembrane region" description="Helical" evidence="7">
    <location>
        <begin position="189"/>
        <end position="212"/>
    </location>
</feature>
<gene>
    <name evidence="8" type="ORF">BLITH_1509</name>
</gene>
<proteinExistence type="inferred from homology"/>
<evidence type="ECO:0000256" key="6">
    <source>
        <dbReference type="ARBA" id="ARBA00023136"/>
    </source>
</evidence>
<dbReference type="Gene3D" id="1.20.1630.10">
    <property type="entry name" value="Formate dehydrogenase/DMSO reductase domain"/>
    <property type="match status" value="1"/>
</dbReference>
<feature type="transmembrane region" description="Helical" evidence="7">
    <location>
        <begin position="343"/>
        <end position="366"/>
    </location>
</feature>
<dbReference type="EMBL" id="PEBW01000005">
    <property type="protein sequence ID" value="PTQ51432.1"/>
    <property type="molecule type" value="Genomic_DNA"/>
</dbReference>
<feature type="transmembrane region" description="Helical" evidence="7">
    <location>
        <begin position="265"/>
        <end position="284"/>
    </location>
</feature>
<comment type="caution">
    <text evidence="8">The sequence shown here is derived from an EMBL/GenBank/DDBJ whole genome shotgun (WGS) entry which is preliminary data.</text>
</comment>
<keyword evidence="6 7" id="KW-0472">Membrane</keyword>
<dbReference type="AlphaFoldDB" id="A0A2T5G5G5"/>
<accession>A0A2T5G5G5</accession>
<feature type="transmembrane region" description="Helical" evidence="7">
    <location>
        <begin position="157"/>
        <end position="177"/>
    </location>
</feature>
<dbReference type="Proteomes" id="UP000244016">
    <property type="component" value="Unassembled WGS sequence"/>
</dbReference>
<evidence type="ECO:0000313" key="8">
    <source>
        <dbReference type="EMBL" id="PTQ51432.1"/>
    </source>
</evidence>
<evidence type="ECO:0000256" key="2">
    <source>
        <dbReference type="ARBA" id="ARBA00008929"/>
    </source>
</evidence>
<dbReference type="PANTHER" id="PTHR34856">
    <property type="entry name" value="PROTEIN NRFD"/>
    <property type="match status" value="1"/>
</dbReference>
<comment type="subcellular location">
    <subcellularLocation>
        <location evidence="1">Cell membrane</location>
        <topology evidence="1">Multi-pass membrane protein</topology>
    </subcellularLocation>
</comment>
<reference evidence="8 9" key="1">
    <citation type="submission" date="2017-08" db="EMBL/GenBank/DDBJ databases">
        <title>Burning lignite coal seam in the remote Altai Mountains harbors a hydrogen-driven thermophilic microbial community.</title>
        <authorList>
            <person name="Kadnikov V.V."/>
            <person name="Mardanov A.V."/>
            <person name="Ivasenko D."/>
            <person name="Beletsky A.V."/>
            <person name="Karnachuk O.V."/>
            <person name="Ravin N.V."/>
        </authorList>
    </citation>
    <scope>NUCLEOTIDE SEQUENCE [LARGE SCALE GENOMIC DNA]</scope>
    <source>
        <strain evidence="8">AL31</strain>
    </source>
</reference>
<comment type="similarity">
    <text evidence="2">Belongs to the NrfD family.</text>
</comment>
<feature type="transmembrane region" description="Helical" evidence="7">
    <location>
        <begin position="224"/>
        <end position="245"/>
    </location>
</feature>
<evidence type="ECO:0000256" key="7">
    <source>
        <dbReference type="SAM" id="Phobius"/>
    </source>
</evidence>
<feature type="transmembrane region" description="Helical" evidence="7">
    <location>
        <begin position="94"/>
        <end position="117"/>
    </location>
</feature>
<evidence type="ECO:0000256" key="1">
    <source>
        <dbReference type="ARBA" id="ARBA00004651"/>
    </source>
</evidence>
<dbReference type="InterPro" id="IPR005614">
    <property type="entry name" value="NrfD-like"/>
</dbReference>
<dbReference type="GO" id="GO:0005886">
    <property type="term" value="C:plasma membrane"/>
    <property type="evidence" value="ECO:0007669"/>
    <property type="project" value="UniProtKB-SubCell"/>
</dbReference>
<sequence length="370" mass="40704">MRTMPVLGSHEMPMPGQIWGIIIALYLFLAGMSAGAYATAYLAQRLYPEARKIRWSGYLVAPWLVIVGLVLLMVDAEAGFFHPWRFIYLYIGRPTSIMAIGVYILTVFTPLALYRFVVTLAEIWKEGGEKRWPLGLDRFFSRPPRWLRWLVEGRPGLDFLGLVMAAATATYTALLIGNVHAVPLWNTSVLPVLFVTSAFSTGIAVTLFTAVAWDSRAEAHTLPFLNLGVSLKGLELFLLFCLLYFGWYGDVAGRAAVAELMWGRLAPLFWGGLVLFGLVVPLYIELRERKHLLAAHAMRFAPAWAGSAEGALHSQGTLAPEASPAPPAEGEEGGARFFSAGQLASLLAVAGGLLLRYLILEAGYFVHFLQ</sequence>
<feature type="transmembrane region" description="Helical" evidence="7">
    <location>
        <begin position="20"/>
        <end position="43"/>
    </location>
</feature>
<evidence type="ECO:0000256" key="3">
    <source>
        <dbReference type="ARBA" id="ARBA00022475"/>
    </source>
</evidence>
<evidence type="ECO:0000256" key="5">
    <source>
        <dbReference type="ARBA" id="ARBA00022989"/>
    </source>
</evidence>
<dbReference type="InterPro" id="IPR052049">
    <property type="entry name" value="Electron_transfer_protein"/>
</dbReference>
<name>A0A2T5G5G5_9BACL</name>
<keyword evidence="3" id="KW-1003">Cell membrane</keyword>
<feature type="transmembrane region" description="Helical" evidence="7">
    <location>
        <begin position="55"/>
        <end position="74"/>
    </location>
</feature>